<feature type="transmembrane region" description="Helical" evidence="16">
    <location>
        <begin position="794"/>
        <end position="814"/>
    </location>
</feature>
<evidence type="ECO:0000256" key="1">
    <source>
        <dbReference type="ARBA" id="ARBA00004141"/>
    </source>
</evidence>
<dbReference type="Gene3D" id="3.30.160.60">
    <property type="entry name" value="Classic Zinc Finger"/>
    <property type="match status" value="1"/>
</dbReference>
<dbReference type="Gene3D" id="3.30.40.10">
    <property type="entry name" value="Zinc/RING finger domain, C3HC4 (zinc finger)"/>
    <property type="match status" value="1"/>
</dbReference>
<dbReference type="Gene3D" id="2.60.120.920">
    <property type="match status" value="1"/>
</dbReference>
<keyword evidence="12" id="KW-0807">Transducer</keyword>
<evidence type="ECO:0000256" key="5">
    <source>
        <dbReference type="ARBA" id="ARBA00022771"/>
    </source>
</evidence>
<dbReference type="InterPro" id="IPR013320">
    <property type="entry name" value="ConA-like_dom_sf"/>
</dbReference>
<evidence type="ECO:0000313" key="21">
    <source>
        <dbReference type="EMBL" id="KAL0963419.1"/>
    </source>
</evidence>
<keyword evidence="7 16" id="KW-1133">Transmembrane helix</keyword>
<feature type="region of interest" description="Disordered" evidence="15">
    <location>
        <begin position="1147"/>
        <end position="1199"/>
    </location>
</feature>
<dbReference type="GO" id="GO:0008270">
    <property type="term" value="F:zinc ion binding"/>
    <property type="evidence" value="ECO:0007669"/>
    <property type="project" value="UniProtKB-KW"/>
</dbReference>
<keyword evidence="3 16" id="KW-0812">Transmembrane</keyword>
<dbReference type="PROSITE" id="PS50089">
    <property type="entry name" value="ZF_RING_2"/>
    <property type="match status" value="1"/>
</dbReference>
<evidence type="ECO:0000256" key="3">
    <source>
        <dbReference type="ARBA" id="ARBA00022692"/>
    </source>
</evidence>
<dbReference type="Pfam" id="PF25600">
    <property type="entry name" value="TRIM_CC"/>
    <property type="match status" value="1"/>
</dbReference>
<dbReference type="PROSITE" id="PS50259">
    <property type="entry name" value="G_PROTEIN_RECEP_F3_4"/>
    <property type="match status" value="1"/>
</dbReference>
<feature type="compositionally biased region" description="Basic residues" evidence="15">
    <location>
        <begin position="1364"/>
        <end position="1375"/>
    </location>
</feature>
<dbReference type="InterPro" id="IPR001841">
    <property type="entry name" value="Znf_RING"/>
</dbReference>
<evidence type="ECO:0000256" key="13">
    <source>
        <dbReference type="PROSITE-ProRule" id="PRU00024"/>
    </source>
</evidence>
<organism evidence="21 22">
    <name type="scientific">Umbra pygmaea</name>
    <name type="common">Eastern mudminnow</name>
    <dbReference type="NCBI Taxonomy" id="75934"/>
    <lineage>
        <taxon>Eukaryota</taxon>
        <taxon>Metazoa</taxon>
        <taxon>Chordata</taxon>
        <taxon>Craniata</taxon>
        <taxon>Vertebrata</taxon>
        <taxon>Euteleostomi</taxon>
        <taxon>Actinopterygii</taxon>
        <taxon>Neopterygii</taxon>
        <taxon>Teleostei</taxon>
        <taxon>Protacanthopterygii</taxon>
        <taxon>Esociformes</taxon>
        <taxon>Umbridae</taxon>
        <taxon>Umbra</taxon>
    </lineage>
</organism>
<feature type="compositionally biased region" description="Polar residues" evidence="15">
    <location>
        <begin position="1186"/>
        <end position="1197"/>
    </location>
</feature>
<gene>
    <name evidence="21" type="ORF">UPYG_G00306190</name>
</gene>
<keyword evidence="4" id="KW-0479">Metal-binding</keyword>
<feature type="compositionally biased region" description="Low complexity" evidence="15">
    <location>
        <begin position="1170"/>
        <end position="1185"/>
    </location>
</feature>
<evidence type="ECO:0000259" key="20">
    <source>
        <dbReference type="PROSITE" id="PS50259"/>
    </source>
</evidence>
<dbReference type="SMART" id="SM00336">
    <property type="entry name" value="BBOX"/>
    <property type="match status" value="1"/>
</dbReference>
<evidence type="ECO:0000256" key="11">
    <source>
        <dbReference type="ARBA" id="ARBA00023180"/>
    </source>
</evidence>
<dbReference type="PANTHER" id="PTHR10519">
    <property type="entry name" value="GABA-B RECEPTOR"/>
    <property type="match status" value="1"/>
</dbReference>
<feature type="transmembrane region" description="Helical" evidence="16">
    <location>
        <begin position="918"/>
        <end position="940"/>
    </location>
</feature>
<dbReference type="InterPro" id="IPR003879">
    <property type="entry name" value="Butyrophylin_SPRY"/>
</dbReference>
<dbReference type="Pfam" id="PF00003">
    <property type="entry name" value="7tm_3"/>
    <property type="match status" value="1"/>
</dbReference>
<comment type="subcellular location">
    <subcellularLocation>
        <location evidence="1">Membrane</location>
        <topology evidence="1">Multi-pass membrane protein</topology>
    </subcellularLocation>
</comment>
<evidence type="ECO:0000256" key="16">
    <source>
        <dbReference type="SAM" id="Phobius"/>
    </source>
</evidence>
<feature type="transmembrane region" description="Helical" evidence="16">
    <location>
        <begin position="755"/>
        <end position="774"/>
    </location>
</feature>
<feature type="region of interest" description="Disordered" evidence="15">
    <location>
        <begin position="1306"/>
        <end position="1396"/>
    </location>
</feature>
<dbReference type="InterPro" id="IPR017907">
    <property type="entry name" value="Znf_RING_CS"/>
</dbReference>
<dbReference type="InterPro" id="IPR043136">
    <property type="entry name" value="B30.2/SPRY_sf"/>
</dbReference>
<dbReference type="PROSITE" id="PS50119">
    <property type="entry name" value="ZF_BBOX"/>
    <property type="match status" value="1"/>
</dbReference>
<dbReference type="Gene3D" id="4.10.830.40">
    <property type="match status" value="1"/>
</dbReference>
<feature type="transmembrane region" description="Helical" evidence="16">
    <location>
        <begin position="854"/>
        <end position="874"/>
    </location>
</feature>
<dbReference type="InterPro" id="IPR002455">
    <property type="entry name" value="GPCR3_GABA-B"/>
</dbReference>
<feature type="compositionally biased region" description="Polar residues" evidence="15">
    <location>
        <begin position="1313"/>
        <end position="1326"/>
    </location>
</feature>
<dbReference type="InterPro" id="IPR006574">
    <property type="entry name" value="PRY"/>
</dbReference>
<feature type="domain" description="B box-type" evidence="18">
    <location>
        <begin position="313"/>
        <end position="353"/>
    </location>
</feature>
<evidence type="ECO:0000256" key="6">
    <source>
        <dbReference type="ARBA" id="ARBA00022833"/>
    </source>
</evidence>
<dbReference type="Pfam" id="PF00622">
    <property type="entry name" value="SPRY"/>
    <property type="match status" value="1"/>
</dbReference>
<keyword evidence="10" id="KW-0675">Receptor</keyword>
<dbReference type="InterPro" id="IPR003877">
    <property type="entry name" value="SPRY_dom"/>
</dbReference>
<keyword evidence="9 16" id="KW-0472">Membrane</keyword>
<feature type="domain" description="G-protein coupled receptors family 3 profile" evidence="20">
    <location>
        <begin position="684"/>
        <end position="943"/>
    </location>
</feature>
<dbReference type="SUPFAM" id="SSF57850">
    <property type="entry name" value="RING/U-box"/>
    <property type="match status" value="1"/>
</dbReference>
<dbReference type="SMART" id="SM00589">
    <property type="entry name" value="PRY"/>
    <property type="match status" value="1"/>
</dbReference>
<dbReference type="InterPro" id="IPR001870">
    <property type="entry name" value="B30.2/SPRY"/>
</dbReference>
<dbReference type="Proteomes" id="UP001557470">
    <property type="component" value="Unassembled WGS sequence"/>
</dbReference>
<keyword evidence="5 13" id="KW-0863">Zinc-finger</keyword>
<dbReference type="PRINTS" id="PR01176">
    <property type="entry name" value="GABABRECEPTR"/>
</dbReference>
<feature type="transmembrane region" description="Helical" evidence="16">
    <location>
        <begin position="680"/>
        <end position="703"/>
    </location>
</feature>
<keyword evidence="11" id="KW-0325">Glycoprotein</keyword>
<dbReference type="SMART" id="SM00184">
    <property type="entry name" value="RING"/>
    <property type="match status" value="1"/>
</dbReference>
<feature type="transmembrane region" description="Helical" evidence="16">
    <location>
        <begin position="715"/>
        <end position="735"/>
    </location>
</feature>
<evidence type="ECO:0000256" key="2">
    <source>
        <dbReference type="ARBA" id="ARBA00008991"/>
    </source>
</evidence>
<dbReference type="PRINTS" id="PR01407">
    <property type="entry name" value="BUTYPHLNCDUF"/>
</dbReference>
<dbReference type="CDD" id="cd19802">
    <property type="entry name" value="Bbox1_TRIM8-like"/>
    <property type="match status" value="1"/>
</dbReference>
<dbReference type="EMBL" id="JAGEUA010000010">
    <property type="protein sequence ID" value="KAL0963419.1"/>
    <property type="molecule type" value="Genomic_DNA"/>
</dbReference>
<feature type="coiled-coil region" evidence="14">
    <location>
        <begin position="986"/>
        <end position="1020"/>
    </location>
</feature>
<feature type="compositionally biased region" description="Basic and acidic residues" evidence="15">
    <location>
        <begin position="1341"/>
        <end position="1363"/>
    </location>
</feature>
<accession>A0ABD0VYP0</accession>
<feature type="region of interest" description="Disordered" evidence="15">
    <location>
        <begin position="1029"/>
        <end position="1063"/>
    </location>
</feature>
<protein>
    <recommendedName>
        <fullName evidence="23">G-protein coupled receptor 156</fullName>
    </recommendedName>
</protein>
<dbReference type="InterPro" id="IPR017978">
    <property type="entry name" value="GPCR_3_C"/>
</dbReference>
<dbReference type="PANTHER" id="PTHR10519:SF20">
    <property type="entry name" value="G-PROTEIN COUPLED RECEPTOR 156-RELATED"/>
    <property type="match status" value="1"/>
</dbReference>
<dbReference type="Pfam" id="PF13765">
    <property type="entry name" value="PRY"/>
    <property type="match status" value="1"/>
</dbReference>
<keyword evidence="6" id="KW-0862">Zinc</keyword>
<evidence type="ECO:0000256" key="10">
    <source>
        <dbReference type="ARBA" id="ARBA00023170"/>
    </source>
</evidence>
<evidence type="ECO:0000259" key="18">
    <source>
        <dbReference type="PROSITE" id="PS50119"/>
    </source>
</evidence>
<dbReference type="FunFam" id="2.60.120.920:FF:000004">
    <property type="entry name" value="Butyrophilin subfamily 1 member A1"/>
    <property type="match status" value="1"/>
</dbReference>
<dbReference type="InterPro" id="IPR000315">
    <property type="entry name" value="Znf_B-box"/>
</dbReference>
<feature type="compositionally biased region" description="Low complexity" evidence="15">
    <location>
        <begin position="1031"/>
        <end position="1044"/>
    </location>
</feature>
<dbReference type="Pfam" id="PF00643">
    <property type="entry name" value="zf-B_box"/>
    <property type="match status" value="1"/>
</dbReference>
<keyword evidence="14" id="KW-0175">Coiled coil</keyword>
<evidence type="ECO:0000256" key="7">
    <source>
        <dbReference type="ARBA" id="ARBA00022989"/>
    </source>
</evidence>
<dbReference type="GO" id="GO:0016020">
    <property type="term" value="C:membrane"/>
    <property type="evidence" value="ECO:0007669"/>
    <property type="project" value="UniProtKB-SubCell"/>
</dbReference>
<evidence type="ECO:0000256" key="4">
    <source>
        <dbReference type="ARBA" id="ARBA00022723"/>
    </source>
</evidence>
<name>A0ABD0VYP0_UMBPY</name>
<dbReference type="Pfam" id="PF13445">
    <property type="entry name" value="zf-RING_UBOX"/>
    <property type="match status" value="1"/>
</dbReference>
<evidence type="ECO:0000256" key="8">
    <source>
        <dbReference type="ARBA" id="ARBA00023040"/>
    </source>
</evidence>
<evidence type="ECO:0008006" key="23">
    <source>
        <dbReference type="Google" id="ProtNLM"/>
    </source>
</evidence>
<evidence type="ECO:0000256" key="14">
    <source>
        <dbReference type="SAM" id="Coils"/>
    </source>
</evidence>
<sequence>MPTLVSVSCCPSKCNVLSQRKDYPPVFGFGYVRGLRGSNIKLNRQFFSRRETPNNGARTAARSHQSLRTILTSFSGIFVFPQDVCLTADRLDPAMELDLNCSSHCDSRRCLIQHGVNKQAGLEILQRLCSLSTTGKKKTKHTISDRAALLNTGPDPEMSSVGSLLSEDQFLCPICLEVFSSPITTPCGHNFCKDCIHRYWNTTNPCQCPMCKQKFSRKPELKVNTFISEMANQFRRSVEMMATATAQDPPLDPDQTQAAQPGEVHCDICPGRQVKALKSCLECLASYCEIHLEPHQILPTFKKHNLMEPVMNMEDRVCKRHQRLLGLFCRSDQTYLCQICTEKRHQKHNVVTLEEESRDRGTRMRKMEEAMQEMIRCRQQKVKEIQRTIQAGRINAKREVTESMLVFGALLRSVQRSQAELLGLIEEKQKTAERRAEGLITELEQEVIALKKRSSELERLSHTKDHLHVTQSFPSLCTVPPTREWSEVRVQSVVYVGTVRRAVRRAGAQFEETLKSEVKRLCEVELGRIQQCAVDVTLDPNTAHPKLIISDNGKQVAHSDTALNVPDTPERFYPGISVLGRQGFSSGRFFYEVQVMGKTEWDIGVGRESVNRKGGNTLNPERGYWTLGLRKKTEYWALTNPPVALPLLDKPQTVGVYVDWDAGQVEAEVQRRSLSPVVCAVVWFLLSCGILVALCFLLFTLRFKNNRIVKMSSPNLNVLTLCGSVLTYCSGFLFALDERIYLLGGGPRAVFQARIWMLCIGSTLVFGPILGKTWRLYRVFTQRMPDKRVIIRDIQLMGFVVLLILGDLLVLSAWSLTDPVRCARSIGAVVKVVERDISYSLSHLHSCSSVYSDLWVILLAVIKGNLLLYGTYLAGLTSNVSLPPVNQSPTIKTAVSLITLSTAVAVPVSQFLQAWPNVVYSVVAGSILICTLATNCMLFVPQLTQWRRFEEEHNNPSQMAKYFSSPSKSVHSVYSQDELYYLLGENDSMKRLLNEKNAVIDSLQEQVTNAKDKLLRLMSDSHAHQDLELDSSSTNLHSSSTQTTEVQSDCPPTPESQRDGAEPTLTSALAPSARCTPPSGAPCPPLTAHPALSRPSVGGVKQWSVEFGVDFRGEKKEIEGCTVEGSHHRGVAERSNLPAFVQPCVSSQTGVRSPGARAGAATTPSCQSGDVTSSSHPSSADSVPAQSETQGCRSNPASLWAPGRRQMGFVSSAQLQEILRELSVDAVMETALRSPNHSVEVRRHSQPTSARPLVVSPLSLRSPPHQPVFFRYPSISPYAMRKRRPPFHSARGGPPDCYFSGSELPCRARRSETGPSQPEKNLSKTQHQLEHGTTETGPPLPDDRGTEEGKESGRYRQVEDRCGRRGWRRERRLPPPRKCSGLTSLPSGGVGGEKGPDFVRDATSYWDSDSSSSADYCFHHHPYCDTWRQHGSYPSSDSSSSDSSDIEYGGFNGPCRSHPVVNFKEDFIPTFV</sequence>
<comment type="caution">
    <text evidence="21">The sequence shown here is derived from an EMBL/GenBank/DDBJ whole genome shotgun (WGS) entry which is preliminary data.</text>
</comment>
<feature type="region of interest" description="Disordered" evidence="15">
    <location>
        <begin position="1235"/>
        <end position="1262"/>
    </location>
</feature>
<evidence type="ECO:0000259" key="19">
    <source>
        <dbReference type="PROSITE" id="PS50188"/>
    </source>
</evidence>
<dbReference type="InterPro" id="IPR058030">
    <property type="entry name" value="TRIM8/14/16/25/29/45/65_CC"/>
</dbReference>
<dbReference type="SUPFAM" id="SSF57845">
    <property type="entry name" value="B-box zinc-binding domain"/>
    <property type="match status" value="1"/>
</dbReference>
<reference evidence="21 22" key="1">
    <citation type="submission" date="2024-06" db="EMBL/GenBank/DDBJ databases">
        <authorList>
            <person name="Pan Q."/>
            <person name="Wen M."/>
            <person name="Jouanno E."/>
            <person name="Zahm M."/>
            <person name="Klopp C."/>
            <person name="Cabau C."/>
            <person name="Louis A."/>
            <person name="Berthelot C."/>
            <person name="Parey E."/>
            <person name="Roest Crollius H."/>
            <person name="Montfort J."/>
            <person name="Robinson-Rechavi M."/>
            <person name="Bouchez O."/>
            <person name="Lampietro C."/>
            <person name="Lopez Roques C."/>
            <person name="Donnadieu C."/>
            <person name="Postlethwait J."/>
            <person name="Bobe J."/>
            <person name="Verreycken H."/>
            <person name="Guiguen Y."/>
        </authorList>
    </citation>
    <scope>NUCLEOTIDE SEQUENCE [LARGE SCALE GENOMIC DNA]</scope>
    <source>
        <strain evidence="21">Up_M1</strain>
        <tissue evidence="21">Testis</tissue>
    </source>
</reference>
<feature type="domain" description="B30.2/SPRY" evidence="19">
    <location>
        <begin position="516"/>
        <end position="717"/>
    </location>
</feature>
<keyword evidence="8" id="KW-0297">G-protein coupled receptor</keyword>
<dbReference type="CDD" id="cd19769">
    <property type="entry name" value="Bbox2_TRIM16-like"/>
    <property type="match status" value="1"/>
</dbReference>
<proteinExistence type="inferred from homology"/>
<evidence type="ECO:0000313" key="22">
    <source>
        <dbReference type="Proteomes" id="UP001557470"/>
    </source>
</evidence>
<feature type="coiled-coil region" evidence="14">
    <location>
        <begin position="433"/>
        <end position="460"/>
    </location>
</feature>
<dbReference type="PROSITE" id="PS50188">
    <property type="entry name" value="B302_SPRY"/>
    <property type="match status" value="1"/>
</dbReference>
<comment type="similarity">
    <text evidence="2">Belongs to the G-protein coupled receptor 3 family. GABA-B receptor subfamily.</text>
</comment>
<evidence type="ECO:0000256" key="12">
    <source>
        <dbReference type="ARBA" id="ARBA00023224"/>
    </source>
</evidence>
<dbReference type="InterPro" id="IPR027370">
    <property type="entry name" value="Znf-RING_euk"/>
</dbReference>
<evidence type="ECO:0000259" key="17">
    <source>
        <dbReference type="PROSITE" id="PS50089"/>
    </source>
</evidence>
<dbReference type="SUPFAM" id="SSF49899">
    <property type="entry name" value="Concanavalin A-like lectins/glucanases"/>
    <property type="match status" value="1"/>
</dbReference>
<dbReference type="PROSITE" id="PS00518">
    <property type="entry name" value="ZF_RING_1"/>
    <property type="match status" value="1"/>
</dbReference>
<evidence type="ECO:0000256" key="15">
    <source>
        <dbReference type="SAM" id="MobiDB-lite"/>
    </source>
</evidence>
<dbReference type="GO" id="GO:0004930">
    <property type="term" value="F:G protein-coupled receptor activity"/>
    <property type="evidence" value="ECO:0007669"/>
    <property type="project" value="UniProtKB-KW"/>
</dbReference>
<feature type="domain" description="RING-type" evidence="17">
    <location>
        <begin position="172"/>
        <end position="212"/>
    </location>
</feature>
<dbReference type="CDD" id="cd13733">
    <property type="entry name" value="SPRY_PRY_C-I_1"/>
    <property type="match status" value="1"/>
</dbReference>
<dbReference type="InterPro" id="IPR013083">
    <property type="entry name" value="Znf_RING/FYVE/PHD"/>
</dbReference>
<dbReference type="SMART" id="SM00449">
    <property type="entry name" value="SPRY"/>
    <property type="match status" value="1"/>
</dbReference>
<keyword evidence="22" id="KW-1185">Reference proteome</keyword>
<evidence type="ECO:0000256" key="9">
    <source>
        <dbReference type="ARBA" id="ARBA00023136"/>
    </source>
</evidence>